<dbReference type="EMBL" id="JADKFW010000004">
    <property type="protein sequence ID" value="MBK9716015.1"/>
    <property type="molecule type" value="Genomic_DNA"/>
</dbReference>
<dbReference type="PROSITE" id="PS50943">
    <property type="entry name" value="HTH_CROC1"/>
    <property type="match status" value="1"/>
</dbReference>
<dbReference type="SMART" id="SM00530">
    <property type="entry name" value="HTH_XRE"/>
    <property type="match status" value="1"/>
</dbReference>
<evidence type="ECO:0000313" key="5">
    <source>
        <dbReference type="Proteomes" id="UP000808349"/>
    </source>
</evidence>
<dbReference type="InterPro" id="IPR010982">
    <property type="entry name" value="Lambda_DNA-bd_dom_sf"/>
</dbReference>
<dbReference type="PANTHER" id="PTHR46558:SF11">
    <property type="entry name" value="HTH-TYPE TRANSCRIPTIONAL REGULATOR XRE"/>
    <property type="match status" value="1"/>
</dbReference>
<sequence>MIRVSDLKDKTLGKVGTPKRDKYERELKLEIIAEQIKQLREEKNLTQEQLGELIGVQRAQVSKLENSTTNITLGTIIKVFDALGAQLSFQIHKKPNGKFKSKKRLQAT</sequence>
<evidence type="ECO:0000259" key="3">
    <source>
        <dbReference type="PROSITE" id="PS50943"/>
    </source>
</evidence>
<comment type="caution">
    <text evidence="4">The sequence shown here is derived from an EMBL/GenBank/DDBJ whole genome shotgun (WGS) entry which is preliminary data.</text>
</comment>
<dbReference type="SUPFAM" id="SSF47413">
    <property type="entry name" value="lambda repressor-like DNA-binding domains"/>
    <property type="match status" value="1"/>
</dbReference>
<name>A0A9D7S6A4_9BACT</name>
<feature type="domain" description="HTH cro/C1-type" evidence="3">
    <location>
        <begin position="36"/>
        <end position="90"/>
    </location>
</feature>
<accession>A0A9D7S6A4</accession>
<dbReference type="Pfam" id="PF01381">
    <property type="entry name" value="HTH_3"/>
    <property type="match status" value="1"/>
</dbReference>
<keyword evidence="2" id="KW-0175">Coiled coil</keyword>
<dbReference type="CDD" id="cd00093">
    <property type="entry name" value="HTH_XRE"/>
    <property type="match status" value="1"/>
</dbReference>
<evidence type="ECO:0000256" key="2">
    <source>
        <dbReference type="SAM" id="Coils"/>
    </source>
</evidence>
<dbReference type="Proteomes" id="UP000808349">
    <property type="component" value="Unassembled WGS sequence"/>
</dbReference>
<keyword evidence="1" id="KW-0238">DNA-binding</keyword>
<dbReference type="InterPro" id="IPR001387">
    <property type="entry name" value="Cro/C1-type_HTH"/>
</dbReference>
<dbReference type="GO" id="GO:0003677">
    <property type="term" value="F:DNA binding"/>
    <property type="evidence" value="ECO:0007669"/>
    <property type="project" value="UniProtKB-KW"/>
</dbReference>
<evidence type="ECO:0000256" key="1">
    <source>
        <dbReference type="ARBA" id="ARBA00023125"/>
    </source>
</evidence>
<reference evidence="4 5" key="1">
    <citation type="submission" date="2020-10" db="EMBL/GenBank/DDBJ databases">
        <title>Connecting structure to function with the recovery of over 1000 high-quality activated sludge metagenome-assembled genomes encoding full-length rRNA genes using long-read sequencing.</title>
        <authorList>
            <person name="Singleton C.M."/>
            <person name="Petriglieri F."/>
            <person name="Kristensen J.M."/>
            <person name="Kirkegaard R.H."/>
            <person name="Michaelsen T.Y."/>
            <person name="Andersen M.H."/>
            <person name="Karst S.M."/>
            <person name="Dueholm M.S."/>
            <person name="Nielsen P.H."/>
            <person name="Albertsen M."/>
        </authorList>
    </citation>
    <scope>NUCLEOTIDE SEQUENCE [LARGE SCALE GENOMIC DNA]</scope>
    <source>
        <strain evidence="4">Ribe_18-Q3-R11-54_BAT3C.373</strain>
    </source>
</reference>
<protein>
    <submittedName>
        <fullName evidence="4">Helix-turn-helix transcriptional regulator</fullName>
    </submittedName>
</protein>
<proteinExistence type="predicted"/>
<dbReference type="PANTHER" id="PTHR46558">
    <property type="entry name" value="TRACRIPTIONAL REGULATORY PROTEIN-RELATED-RELATED"/>
    <property type="match status" value="1"/>
</dbReference>
<gene>
    <name evidence="4" type="ORF">IPO85_00540</name>
</gene>
<dbReference type="Gene3D" id="1.10.260.40">
    <property type="entry name" value="lambda repressor-like DNA-binding domains"/>
    <property type="match status" value="1"/>
</dbReference>
<feature type="coiled-coil region" evidence="2">
    <location>
        <begin position="29"/>
        <end position="56"/>
    </location>
</feature>
<dbReference type="AlphaFoldDB" id="A0A9D7S6A4"/>
<evidence type="ECO:0000313" key="4">
    <source>
        <dbReference type="EMBL" id="MBK9716015.1"/>
    </source>
</evidence>
<organism evidence="4 5">
    <name type="scientific">Candidatus Defluviibacterium haderslevense</name>
    <dbReference type="NCBI Taxonomy" id="2981993"/>
    <lineage>
        <taxon>Bacteria</taxon>
        <taxon>Pseudomonadati</taxon>
        <taxon>Bacteroidota</taxon>
        <taxon>Saprospiria</taxon>
        <taxon>Saprospirales</taxon>
        <taxon>Saprospiraceae</taxon>
        <taxon>Candidatus Defluviibacterium</taxon>
    </lineage>
</organism>